<dbReference type="PANTHER" id="PTHR30055">
    <property type="entry name" value="HTH-TYPE TRANSCRIPTIONAL REGULATOR RUTR"/>
    <property type="match status" value="1"/>
</dbReference>
<dbReference type="Proteomes" id="UP000231259">
    <property type="component" value="Unassembled WGS sequence"/>
</dbReference>
<sequence length="201" mass="22402">MATNLRERRRRQTSREIQMAAVVVTLRCGYEHTTTEAIASEAGISTRTFFNYYNNKEAAILGETTPPDPAQADWFITSDAPIVDDIAHLLGQVLKDDQVDRNMMRKIMDVIETTPDFLPLFRKRMDDTSLVVSNLLVARFGAAFAAEAQLLAELATHAMIDALQVWAVDDNLVVDDVTTLIREKLHNVGTLLSRGGRGALR</sequence>
<accession>A0A2G8RDL5</accession>
<evidence type="ECO:0000256" key="3">
    <source>
        <dbReference type="ARBA" id="ARBA00023163"/>
    </source>
</evidence>
<dbReference type="RefSeq" id="WP_099911354.1">
    <property type="nucleotide sequence ID" value="NZ_AWWI01000092.1"/>
</dbReference>
<reference evidence="5 6" key="1">
    <citation type="submission" date="2013-09" db="EMBL/GenBank/DDBJ databases">
        <title>Genome sequencing of Phaeobacter antarcticus sp. nov. SM1211.</title>
        <authorList>
            <person name="Zhang X.-Y."/>
            <person name="Liu C."/>
            <person name="Chen X.-L."/>
            <person name="Xie B.-B."/>
            <person name="Qin Q.-L."/>
            <person name="Rong J.-C."/>
            <person name="Zhang Y.-Z."/>
        </authorList>
    </citation>
    <scope>NUCLEOTIDE SEQUENCE [LARGE SCALE GENOMIC DNA]</scope>
    <source>
        <strain evidence="5 6">SM1211</strain>
    </source>
</reference>
<feature type="domain" description="HTH tetR-type" evidence="4">
    <location>
        <begin position="27"/>
        <end position="58"/>
    </location>
</feature>
<keyword evidence="6" id="KW-1185">Reference proteome</keyword>
<name>A0A2G8RDL5_9RHOB</name>
<protein>
    <recommendedName>
        <fullName evidence="4">HTH tetR-type domain-containing protein</fullName>
    </recommendedName>
</protein>
<evidence type="ECO:0000256" key="2">
    <source>
        <dbReference type="ARBA" id="ARBA00023125"/>
    </source>
</evidence>
<dbReference type="SUPFAM" id="SSF46689">
    <property type="entry name" value="Homeodomain-like"/>
    <property type="match status" value="1"/>
</dbReference>
<dbReference type="GO" id="GO:0003700">
    <property type="term" value="F:DNA-binding transcription factor activity"/>
    <property type="evidence" value="ECO:0007669"/>
    <property type="project" value="TreeGrafter"/>
</dbReference>
<evidence type="ECO:0000259" key="4">
    <source>
        <dbReference type="Pfam" id="PF00440"/>
    </source>
</evidence>
<dbReference type="EMBL" id="AWWI01000092">
    <property type="protein sequence ID" value="PIL19676.1"/>
    <property type="molecule type" value="Genomic_DNA"/>
</dbReference>
<dbReference type="OrthoDB" id="9811084at2"/>
<evidence type="ECO:0000256" key="1">
    <source>
        <dbReference type="ARBA" id="ARBA00023015"/>
    </source>
</evidence>
<dbReference type="Gene3D" id="1.10.357.10">
    <property type="entry name" value="Tetracycline Repressor, domain 2"/>
    <property type="match status" value="1"/>
</dbReference>
<proteinExistence type="predicted"/>
<keyword evidence="3" id="KW-0804">Transcription</keyword>
<dbReference type="GO" id="GO:0000976">
    <property type="term" value="F:transcription cis-regulatory region binding"/>
    <property type="evidence" value="ECO:0007669"/>
    <property type="project" value="TreeGrafter"/>
</dbReference>
<dbReference type="PANTHER" id="PTHR30055:SF238">
    <property type="entry name" value="MYCOFACTOCIN BIOSYNTHESIS TRANSCRIPTIONAL REGULATOR MFTR-RELATED"/>
    <property type="match status" value="1"/>
</dbReference>
<dbReference type="Pfam" id="PF00440">
    <property type="entry name" value="TetR_N"/>
    <property type="match status" value="1"/>
</dbReference>
<organism evidence="5 6">
    <name type="scientific">Puniceibacterium antarcticum</name>
    <dbReference type="NCBI Taxonomy" id="1206336"/>
    <lineage>
        <taxon>Bacteria</taxon>
        <taxon>Pseudomonadati</taxon>
        <taxon>Pseudomonadota</taxon>
        <taxon>Alphaproteobacteria</taxon>
        <taxon>Rhodobacterales</taxon>
        <taxon>Paracoccaceae</taxon>
        <taxon>Puniceibacterium</taxon>
    </lineage>
</organism>
<gene>
    <name evidence="5" type="ORF">P775_13355</name>
</gene>
<dbReference type="AlphaFoldDB" id="A0A2G8RDL5"/>
<dbReference type="InterPro" id="IPR050109">
    <property type="entry name" value="HTH-type_TetR-like_transc_reg"/>
</dbReference>
<keyword evidence="1" id="KW-0805">Transcription regulation</keyword>
<keyword evidence="2" id="KW-0238">DNA-binding</keyword>
<evidence type="ECO:0000313" key="6">
    <source>
        <dbReference type="Proteomes" id="UP000231259"/>
    </source>
</evidence>
<dbReference type="InterPro" id="IPR001647">
    <property type="entry name" value="HTH_TetR"/>
</dbReference>
<dbReference type="InterPro" id="IPR009057">
    <property type="entry name" value="Homeodomain-like_sf"/>
</dbReference>
<evidence type="ECO:0000313" key="5">
    <source>
        <dbReference type="EMBL" id="PIL19676.1"/>
    </source>
</evidence>
<comment type="caution">
    <text evidence="5">The sequence shown here is derived from an EMBL/GenBank/DDBJ whole genome shotgun (WGS) entry which is preliminary data.</text>
</comment>